<dbReference type="Pfam" id="PF00953">
    <property type="entry name" value="Glycos_transf_4"/>
    <property type="match status" value="1"/>
</dbReference>
<dbReference type="GO" id="GO:0071555">
    <property type="term" value="P:cell wall organization"/>
    <property type="evidence" value="ECO:0007669"/>
    <property type="project" value="TreeGrafter"/>
</dbReference>
<keyword evidence="2" id="KW-1003">Cell membrane</keyword>
<feature type="transmembrane region" description="Helical" evidence="8">
    <location>
        <begin position="290"/>
        <end position="318"/>
    </location>
</feature>
<dbReference type="PANTHER" id="PTHR22926:SF3">
    <property type="entry name" value="UNDECAPRENYL-PHOSPHATE ALPHA-N-ACETYLGLUCOSAMINYL 1-PHOSPHATE TRANSFERASE"/>
    <property type="match status" value="1"/>
</dbReference>
<protein>
    <submittedName>
        <fullName evidence="9">UDP-N-acetylmuramyl pentapeptide phosphotransferase/UDP-N-acetylglucosamine-1-phosphate transferase</fullName>
    </submittedName>
</protein>
<keyword evidence="7" id="KW-0460">Magnesium</keyword>
<dbReference type="OrthoDB" id="9783652at2"/>
<evidence type="ECO:0000256" key="8">
    <source>
        <dbReference type="SAM" id="Phobius"/>
    </source>
</evidence>
<dbReference type="AlphaFoldDB" id="A0A1G7U2E5"/>
<dbReference type="PROSITE" id="PS01348">
    <property type="entry name" value="MRAY_2"/>
    <property type="match status" value="1"/>
</dbReference>
<keyword evidence="7" id="KW-0479">Metal-binding</keyword>
<feature type="transmembrane region" description="Helical" evidence="8">
    <location>
        <begin position="21"/>
        <end position="38"/>
    </location>
</feature>
<dbReference type="GO" id="GO:0044038">
    <property type="term" value="P:cell wall macromolecule biosynthetic process"/>
    <property type="evidence" value="ECO:0007669"/>
    <property type="project" value="TreeGrafter"/>
</dbReference>
<feature type="transmembrane region" description="Helical" evidence="8">
    <location>
        <begin position="50"/>
        <end position="72"/>
    </location>
</feature>
<keyword evidence="6 8" id="KW-0472">Membrane</keyword>
<evidence type="ECO:0000256" key="4">
    <source>
        <dbReference type="ARBA" id="ARBA00022692"/>
    </source>
</evidence>
<feature type="transmembrane region" description="Helical" evidence="8">
    <location>
        <begin position="232"/>
        <end position="249"/>
    </location>
</feature>
<keyword evidence="4 8" id="KW-0812">Transmembrane</keyword>
<evidence type="ECO:0000313" key="10">
    <source>
        <dbReference type="Proteomes" id="UP000199643"/>
    </source>
</evidence>
<feature type="transmembrane region" description="Helical" evidence="8">
    <location>
        <begin position="207"/>
        <end position="226"/>
    </location>
</feature>
<keyword evidence="5 8" id="KW-1133">Transmembrane helix</keyword>
<keyword evidence="10" id="KW-1185">Reference proteome</keyword>
<evidence type="ECO:0000256" key="7">
    <source>
        <dbReference type="PIRSR" id="PIRSR600715-1"/>
    </source>
</evidence>
<reference evidence="10" key="1">
    <citation type="submission" date="2016-10" db="EMBL/GenBank/DDBJ databases">
        <authorList>
            <person name="Varghese N."/>
            <person name="Submissions S."/>
        </authorList>
    </citation>
    <scope>NUCLEOTIDE SEQUENCE [LARGE SCALE GENOMIC DNA]</scope>
    <source>
        <strain evidence="10">DSM 17933</strain>
    </source>
</reference>
<evidence type="ECO:0000256" key="2">
    <source>
        <dbReference type="ARBA" id="ARBA00022475"/>
    </source>
</evidence>
<dbReference type="InterPro" id="IPR000715">
    <property type="entry name" value="Glycosyl_transferase_4"/>
</dbReference>
<feature type="transmembrane region" description="Helical" evidence="8">
    <location>
        <begin position="369"/>
        <end position="391"/>
    </location>
</feature>
<dbReference type="GO" id="GO:0005886">
    <property type="term" value="C:plasma membrane"/>
    <property type="evidence" value="ECO:0007669"/>
    <property type="project" value="UniProtKB-SubCell"/>
</dbReference>
<dbReference type="Proteomes" id="UP000199643">
    <property type="component" value="Unassembled WGS sequence"/>
</dbReference>
<feature type="binding site" evidence="7">
    <location>
        <position position="200"/>
    </location>
    <ligand>
        <name>Mg(2+)</name>
        <dbReference type="ChEBI" id="CHEBI:18420"/>
    </ligand>
</feature>
<dbReference type="GO" id="GO:0016780">
    <property type="term" value="F:phosphotransferase activity, for other substituted phosphate groups"/>
    <property type="evidence" value="ECO:0007669"/>
    <property type="project" value="InterPro"/>
</dbReference>
<dbReference type="EMBL" id="FNCH01000006">
    <property type="protein sequence ID" value="SDG41554.1"/>
    <property type="molecule type" value="Genomic_DNA"/>
</dbReference>
<dbReference type="PANTHER" id="PTHR22926">
    <property type="entry name" value="PHOSPHO-N-ACETYLMURAMOYL-PENTAPEPTIDE-TRANSFERASE"/>
    <property type="match status" value="1"/>
</dbReference>
<sequence>MRQYHDKGYLIDLCHIKDISTLIYGYITYICILSHHALLNDILNTDPHYFYIVIFILAFSAVIISIPSVIYTSLKYGLFDKNDLYRKNHKRNVSRLGGLAIVGSFTVSILLFSAIINFKEANALIASCIILSALGLKDDVYGTNTKTKFTLQIVVAFILVIFGAFRLTSLYGVLGIGDMAPLWGSLFSIALIIFLNNAFNLIDGIDGLAGGIGILTSLIFGILFSWMGQVPYALISFALAGAIAGFLKYNWFPAKIFMGDTGALIIGLISAALAIKFIELNKFTPGSKPAFYSAPAIAVSILIVPIFDSLRVFTIRILKGHSPFKGDRNHIHHRLERLGLKASLIVVSTAGFNLAVIAATILLQHFGNFMLIFLIIGLCVMLNTSLTLILLKRRRH</sequence>
<feature type="binding site" evidence="7">
    <location>
        <position position="260"/>
    </location>
    <ligand>
        <name>Mg(2+)</name>
        <dbReference type="ChEBI" id="CHEBI:18420"/>
    </ligand>
</feature>
<evidence type="ECO:0000313" key="9">
    <source>
        <dbReference type="EMBL" id="SDG41554.1"/>
    </source>
</evidence>
<evidence type="ECO:0000256" key="6">
    <source>
        <dbReference type="ARBA" id="ARBA00023136"/>
    </source>
</evidence>
<feature type="transmembrane region" description="Helical" evidence="8">
    <location>
        <begin position="261"/>
        <end position="278"/>
    </location>
</feature>
<feature type="transmembrane region" description="Helical" evidence="8">
    <location>
        <begin position="173"/>
        <end position="195"/>
    </location>
</feature>
<proteinExistence type="predicted"/>
<name>A0A1G7U2E5_9SPHI</name>
<dbReference type="GO" id="GO:0046872">
    <property type="term" value="F:metal ion binding"/>
    <property type="evidence" value="ECO:0007669"/>
    <property type="project" value="UniProtKB-KW"/>
</dbReference>
<feature type="transmembrane region" description="Helical" evidence="8">
    <location>
        <begin position="93"/>
        <end position="115"/>
    </location>
</feature>
<feature type="transmembrane region" description="Helical" evidence="8">
    <location>
        <begin position="121"/>
        <end position="137"/>
    </location>
</feature>
<evidence type="ECO:0000256" key="3">
    <source>
        <dbReference type="ARBA" id="ARBA00022679"/>
    </source>
</evidence>
<evidence type="ECO:0000256" key="5">
    <source>
        <dbReference type="ARBA" id="ARBA00022989"/>
    </source>
</evidence>
<feature type="transmembrane region" description="Helical" evidence="8">
    <location>
        <begin position="149"/>
        <end position="167"/>
    </location>
</feature>
<comment type="cofactor">
    <cofactor evidence="7">
        <name>Mg(2+)</name>
        <dbReference type="ChEBI" id="CHEBI:18420"/>
    </cofactor>
</comment>
<gene>
    <name evidence="9" type="ORF">SAMN05421827_106138</name>
</gene>
<accession>A0A1G7U2E5</accession>
<feature type="transmembrane region" description="Helical" evidence="8">
    <location>
        <begin position="338"/>
        <end position="363"/>
    </location>
</feature>
<evidence type="ECO:0000256" key="1">
    <source>
        <dbReference type="ARBA" id="ARBA00004651"/>
    </source>
</evidence>
<dbReference type="InterPro" id="IPR018480">
    <property type="entry name" value="PNAcMuramoyl-5peptid_Trfase_CS"/>
</dbReference>
<dbReference type="CDD" id="cd06853">
    <property type="entry name" value="GT_WecA_like"/>
    <property type="match status" value="1"/>
</dbReference>
<keyword evidence="3 9" id="KW-0808">Transferase</keyword>
<organism evidence="9 10">
    <name type="scientific">Pedobacter terrae</name>
    <dbReference type="NCBI Taxonomy" id="405671"/>
    <lineage>
        <taxon>Bacteria</taxon>
        <taxon>Pseudomonadati</taxon>
        <taxon>Bacteroidota</taxon>
        <taxon>Sphingobacteriia</taxon>
        <taxon>Sphingobacteriales</taxon>
        <taxon>Sphingobacteriaceae</taxon>
        <taxon>Pedobacter</taxon>
    </lineage>
</organism>
<dbReference type="RefSeq" id="WP_090499231.1">
    <property type="nucleotide sequence ID" value="NZ_FNCH01000006.1"/>
</dbReference>
<dbReference type="GO" id="GO:0009103">
    <property type="term" value="P:lipopolysaccharide biosynthetic process"/>
    <property type="evidence" value="ECO:0007669"/>
    <property type="project" value="TreeGrafter"/>
</dbReference>
<comment type="subcellular location">
    <subcellularLocation>
        <location evidence="1">Cell membrane</location>
        <topology evidence="1">Multi-pass membrane protein</topology>
    </subcellularLocation>
</comment>
<dbReference type="STRING" id="405671.SAMN05421827_106138"/>